<dbReference type="NCBIfam" id="NF012211">
    <property type="entry name" value="tand_rpt_95"/>
    <property type="match status" value="1"/>
</dbReference>
<name>A0A437L9K0_9BURK</name>
<dbReference type="RefSeq" id="WP_127684335.1">
    <property type="nucleotide sequence ID" value="NZ_SACM01000008.1"/>
</dbReference>
<reference evidence="2 3" key="1">
    <citation type="submission" date="2019-01" db="EMBL/GenBank/DDBJ databases">
        <authorList>
            <person name="Chen W.-M."/>
        </authorList>
    </citation>
    <scope>NUCLEOTIDE SEQUENCE [LARGE SCALE GENOMIC DNA]</scope>
    <source>
        <strain evidence="2 3">CCP-18</strain>
    </source>
</reference>
<dbReference type="AlphaFoldDB" id="A0A437L9K0"/>
<proteinExistence type="predicted"/>
<accession>A0A437L9K0</accession>
<dbReference type="InterPro" id="IPR013783">
    <property type="entry name" value="Ig-like_fold"/>
</dbReference>
<dbReference type="Proteomes" id="UP000288587">
    <property type="component" value="Unassembled WGS sequence"/>
</dbReference>
<keyword evidence="3" id="KW-1185">Reference proteome</keyword>
<dbReference type="Pfam" id="PF17963">
    <property type="entry name" value="Big_9"/>
    <property type="match status" value="1"/>
</dbReference>
<dbReference type="OrthoDB" id="8824746at2"/>
<evidence type="ECO:0000259" key="1">
    <source>
        <dbReference type="Pfam" id="PF17803"/>
    </source>
</evidence>
<dbReference type="Pfam" id="PF17803">
    <property type="entry name" value="Cadherin_4"/>
    <property type="match status" value="2"/>
</dbReference>
<gene>
    <name evidence="2" type="ORF">EOD73_17470</name>
</gene>
<feature type="domain" description="RapA2 cadherin-like" evidence="1">
    <location>
        <begin position="304"/>
        <end position="369"/>
    </location>
</feature>
<protein>
    <submittedName>
        <fullName evidence="2">Tandem-95 repeat protein</fullName>
    </submittedName>
</protein>
<feature type="non-terminal residue" evidence="2">
    <location>
        <position position="455"/>
    </location>
</feature>
<organism evidence="2 3">
    <name type="scientific">Inhella crocodyli</name>
    <dbReference type="NCBI Taxonomy" id="2499851"/>
    <lineage>
        <taxon>Bacteria</taxon>
        <taxon>Pseudomonadati</taxon>
        <taxon>Pseudomonadota</taxon>
        <taxon>Betaproteobacteria</taxon>
        <taxon>Burkholderiales</taxon>
        <taxon>Sphaerotilaceae</taxon>
        <taxon>Inhella</taxon>
    </lineage>
</organism>
<sequence length="455" mass="44340">VNDDPVANADTASTPINTAVNNIAVLANDTDVDGNPLSVTGATLANPALGTVTVNPDGTLNFTPATNVTGPVVVNYTISDGQGGSATGTLTVNVGSNTPPTGTDATVTLPEDGSHAFSAASFGFADADAGQSLAAVRIDTLPGAGTLSLNGTPVAAGQVINAADLANLVFTPATNANGTGYASFTFSVQDSSGAFDTAPNTITLNVTPVADPAVIGGVASGTTVEDTTTSASGQLTVTDPDAGEAVFVPQTNVAGAHGTFSVNAAGLWTYTLNNADPAVQALGAGQSLPSETFTVTTADGTTRTVTVSITGTNDAPVAADASAAATEGGALVNGSVSATDTDANAVLTFSLNNPAPAGLSFNANGTYSFNPADPAYNDLAAGQTRTITVPYTVTDDQGATSIATLTITVTGTNDAAVVTGVATGSVTEDGTVLASGTLIVSDVDSATTVVPGSVA</sequence>
<dbReference type="InterPro" id="IPR010221">
    <property type="entry name" value="VCBS_dom"/>
</dbReference>
<dbReference type="NCBIfam" id="TIGR01965">
    <property type="entry name" value="VCBS_repeat"/>
    <property type="match status" value="2"/>
</dbReference>
<feature type="domain" description="RapA2 cadherin-like" evidence="1">
    <location>
        <begin position="201"/>
        <end position="270"/>
    </location>
</feature>
<evidence type="ECO:0000313" key="3">
    <source>
        <dbReference type="Proteomes" id="UP000288587"/>
    </source>
</evidence>
<evidence type="ECO:0000313" key="2">
    <source>
        <dbReference type="EMBL" id="RVT82090.1"/>
    </source>
</evidence>
<dbReference type="EMBL" id="SACM01000008">
    <property type="protein sequence ID" value="RVT82090.1"/>
    <property type="molecule type" value="Genomic_DNA"/>
</dbReference>
<dbReference type="InterPro" id="IPR040853">
    <property type="entry name" value="RapA2_cadherin-like"/>
</dbReference>
<dbReference type="Gene3D" id="2.60.40.3440">
    <property type="match status" value="1"/>
</dbReference>
<dbReference type="Gene3D" id="2.60.40.10">
    <property type="entry name" value="Immunoglobulins"/>
    <property type="match status" value="2"/>
</dbReference>
<feature type="non-terminal residue" evidence="2">
    <location>
        <position position="1"/>
    </location>
</feature>
<comment type="caution">
    <text evidence="2">The sequence shown here is derived from an EMBL/GenBank/DDBJ whole genome shotgun (WGS) entry which is preliminary data.</text>
</comment>